<name>A0A1L3SSH2_9HYPH</name>
<evidence type="ECO:0000313" key="3">
    <source>
        <dbReference type="EMBL" id="APH72356.1"/>
    </source>
</evidence>
<evidence type="ECO:0000256" key="1">
    <source>
        <dbReference type="SAM" id="Phobius"/>
    </source>
</evidence>
<sequence length="86" mass="9233">MPSIDAGNRKRHWARTRNLAFAVVAVWGVAAILVPLAATAVGVFPFLDTPFGSIVWAQGSLFAAVVLIWSVNLRQDRIDDVTGVGD</sequence>
<dbReference type="NCBIfam" id="TIGR03647">
    <property type="entry name" value="Na_symport_sm"/>
    <property type="match status" value="1"/>
</dbReference>
<dbReference type="InterPro" id="IPR019886">
    <property type="entry name" value="Na_symporter_ssu"/>
</dbReference>
<reference evidence="4" key="1">
    <citation type="submission" date="2016-11" db="EMBL/GenBank/DDBJ databases">
        <title>Mesorhizobium oceanicum sp. nov., isolated from deep seawater in South China Sea.</title>
        <authorList>
            <person name="Fu G.-Y."/>
        </authorList>
    </citation>
    <scope>NUCLEOTIDE SEQUENCE [LARGE SCALE GENOMIC DNA]</scope>
    <source>
        <strain evidence="4">B7</strain>
    </source>
</reference>
<dbReference type="KEGG" id="meso:BSQ44_14050"/>
<evidence type="ECO:0000313" key="4">
    <source>
        <dbReference type="Proteomes" id="UP000182840"/>
    </source>
</evidence>
<keyword evidence="4" id="KW-1185">Reference proteome</keyword>
<evidence type="ECO:0000259" key="2">
    <source>
        <dbReference type="Pfam" id="PF13937"/>
    </source>
</evidence>
<dbReference type="RefSeq" id="WP_072605203.1">
    <property type="nucleotide sequence ID" value="NZ_CP018171.1"/>
</dbReference>
<dbReference type="OrthoDB" id="9797746at2"/>
<proteinExistence type="predicted"/>
<protein>
    <recommendedName>
        <fullName evidence="2">Sodium symporter small subunit domain-containing protein</fullName>
    </recommendedName>
</protein>
<dbReference type="AlphaFoldDB" id="A0A1L3SSH2"/>
<feature type="domain" description="Sodium symporter small subunit" evidence="2">
    <location>
        <begin position="9"/>
        <end position="83"/>
    </location>
</feature>
<keyword evidence="1" id="KW-1133">Transmembrane helix</keyword>
<feature type="transmembrane region" description="Helical" evidence="1">
    <location>
        <begin position="53"/>
        <end position="71"/>
    </location>
</feature>
<accession>A0A1L3SSH2</accession>
<dbReference type="Pfam" id="PF13937">
    <property type="entry name" value="DUF4212"/>
    <property type="match status" value="1"/>
</dbReference>
<keyword evidence="1" id="KW-0472">Membrane</keyword>
<organism evidence="3 4">
    <name type="scientific">Aquibium oceanicum</name>
    <dbReference type="NCBI Taxonomy" id="1670800"/>
    <lineage>
        <taxon>Bacteria</taxon>
        <taxon>Pseudomonadati</taxon>
        <taxon>Pseudomonadota</taxon>
        <taxon>Alphaproteobacteria</taxon>
        <taxon>Hyphomicrobiales</taxon>
        <taxon>Phyllobacteriaceae</taxon>
        <taxon>Aquibium</taxon>
    </lineage>
</organism>
<dbReference type="Proteomes" id="UP000182840">
    <property type="component" value="Chromosome"/>
</dbReference>
<dbReference type="EMBL" id="CP018171">
    <property type="protein sequence ID" value="APH72356.1"/>
    <property type="molecule type" value="Genomic_DNA"/>
</dbReference>
<keyword evidence="1" id="KW-0812">Transmembrane</keyword>
<feature type="transmembrane region" description="Helical" evidence="1">
    <location>
        <begin position="21"/>
        <end position="47"/>
    </location>
</feature>
<gene>
    <name evidence="3" type="ORF">BSQ44_14050</name>
</gene>